<accession>A0A8S3K1Q7</accession>
<dbReference type="AlphaFoldDB" id="A0A8S3K1Q7"/>
<feature type="non-terminal residue" evidence="1">
    <location>
        <position position="1"/>
    </location>
</feature>
<evidence type="ECO:0000313" key="2">
    <source>
        <dbReference type="Proteomes" id="UP000676336"/>
    </source>
</evidence>
<name>A0A8S3K1Q7_9BILA</name>
<dbReference type="EMBL" id="CAJOBI010353968">
    <property type="protein sequence ID" value="CAF5222883.1"/>
    <property type="molecule type" value="Genomic_DNA"/>
</dbReference>
<reference evidence="1" key="1">
    <citation type="submission" date="2021-02" db="EMBL/GenBank/DDBJ databases">
        <authorList>
            <person name="Nowell W R."/>
        </authorList>
    </citation>
    <scope>NUCLEOTIDE SEQUENCE</scope>
</reference>
<feature type="non-terminal residue" evidence="1">
    <location>
        <position position="176"/>
    </location>
</feature>
<proteinExistence type="predicted"/>
<evidence type="ECO:0000313" key="1">
    <source>
        <dbReference type="EMBL" id="CAF5222883.1"/>
    </source>
</evidence>
<dbReference type="Proteomes" id="UP000676336">
    <property type="component" value="Unassembled WGS sequence"/>
</dbReference>
<organism evidence="1 2">
    <name type="scientific">Rotaria magnacalcarata</name>
    <dbReference type="NCBI Taxonomy" id="392030"/>
    <lineage>
        <taxon>Eukaryota</taxon>
        <taxon>Metazoa</taxon>
        <taxon>Spiralia</taxon>
        <taxon>Gnathifera</taxon>
        <taxon>Rotifera</taxon>
        <taxon>Eurotatoria</taxon>
        <taxon>Bdelloidea</taxon>
        <taxon>Philodinida</taxon>
        <taxon>Philodinidae</taxon>
        <taxon>Rotaria</taxon>
    </lineage>
</organism>
<protein>
    <submittedName>
        <fullName evidence="1">Uncharacterized protein</fullName>
    </submittedName>
</protein>
<sequence>TTAATTPTTTSRVVVNPSLLTQQSTSGIQQPLLYTTVQPQQKINLLQQNSQSGLFSSTASLLGQQQQLQQQARAQINITGIRPIVASVSPSSNTNLLSGQQQIQPVSQTIIQPSDSILQRTFLSPSATHHQPQIITVNHQSIRTEIVTSQPTSLINTASFQQPQAQIQIQPKITIK</sequence>
<gene>
    <name evidence="1" type="ORF">SMN809_LOCUS83049</name>
</gene>
<comment type="caution">
    <text evidence="1">The sequence shown here is derived from an EMBL/GenBank/DDBJ whole genome shotgun (WGS) entry which is preliminary data.</text>
</comment>